<dbReference type="RefSeq" id="WP_202012389.1">
    <property type="nucleotide sequence ID" value="NZ_JAERRB010000006.1"/>
</dbReference>
<comment type="caution">
    <text evidence="1">The sequence shown here is derived from an EMBL/GenBank/DDBJ whole genome shotgun (WGS) entry which is preliminary data.</text>
</comment>
<gene>
    <name evidence="1" type="ORF">JI741_18530</name>
</gene>
<evidence type="ECO:0000313" key="1">
    <source>
        <dbReference type="EMBL" id="MBL0743235.1"/>
    </source>
</evidence>
<dbReference type="Pfam" id="PF14345">
    <property type="entry name" value="GDYXXLXY"/>
    <property type="match status" value="1"/>
</dbReference>
<dbReference type="EMBL" id="JAERRB010000006">
    <property type="protein sequence ID" value="MBL0743235.1"/>
    <property type="molecule type" value="Genomic_DNA"/>
</dbReference>
<proteinExistence type="predicted"/>
<accession>A0ABS1KUW2</accession>
<name>A0ABS1KUW2_9BACT</name>
<evidence type="ECO:0000313" key="2">
    <source>
        <dbReference type="Proteomes" id="UP000613030"/>
    </source>
</evidence>
<dbReference type="InterPro" id="IPR025833">
    <property type="entry name" value="GDYXXLXY"/>
</dbReference>
<dbReference type="Proteomes" id="UP000613030">
    <property type="component" value="Unassembled WGS sequence"/>
</dbReference>
<reference evidence="1 2" key="1">
    <citation type="submission" date="2021-01" db="EMBL/GenBank/DDBJ databases">
        <title>Chryseolinea sp. Jin1 Genome sequencing and assembly.</title>
        <authorList>
            <person name="Kim I."/>
        </authorList>
    </citation>
    <scope>NUCLEOTIDE SEQUENCE [LARGE SCALE GENOMIC DNA]</scope>
    <source>
        <strain evidence="1 2">Jin1</strain>
    </source>
</reference>
<keyword evidence="2" id="KW-1185">Reference proteome</keyword>
<sequence>MKKFLLILFVFMCVAQWLVPAKMIYDNEVVVTEGLLYKFRTQPVDPSDPFRGKYVTLSFDANAIVLPDSGDWVAGEEAFVSFGEDSLGFATPASISREEPDAPAFLKTTVNYVENYSDSPYIINFTLPFDRFYLEESKASQAEQAYWQAQRDSAQVAYGVVRIGKGQAVLTDVMINDKSIVELVKELNTTPE</sequence>
<organism evidence="1 2">
    <name type="scientific">Chryseolinea lacunae</name>
    <dbReference type="NCBI Taxonomy" id="2801331"/>
    <lineage>
        <taxon>Bacteria</taxon>
        <taxon>Pseudomonadati</taxon>
        <taxon>Bacteroidota</taxon>
        <taxon>Cytophagia</taxon>
        <taxon>Cytophagales</taxon>
        <taxon>Fulvivirgaceae</taxon>
        <taxon>Chryseolinea</taxon>
    </lineage>
</organism>
<protein>
    <submittedName>
        <fullName evidence="1">GDYXXLXY domain-containing protein</fullName>
    </submittedName>
</protein>